<dbReference type="Pfam" id="PF12838">
    <property type="entry name" value="Fer4_7"/>
    <property type="match status" value="1"/>
</dbReference>
<evidence type="ECO:0000259" key="2">
    <source>
        <dbReference type="PROSITE" id="PS51379"/>
    </source>
</evidence>
<dbReference type="InterPro" id="IPR029061">
    <property type="entry name" value="THDP-binding"/>
</dbReference>
<keyword evidence="4" id="KW-1185">Reference proteome</keyword>
<dbReference type="CDD" id="cd07034">
    <property type="entry name" value="TPP_PYR_PFOR_IOR-alpha_like"/>
    <property type="match status" value="1"/>
</dbReference>
<dbReference type="InterPro" id="IPR009014">
    <property type="entry name" value="Transketo_C/PFOR_II"/>
</dbReference>
<dbReference type="InterPro" id="IPR033412">
    <property type="entry name" value="PFOR_II"/>
</dbReference>
<dbReference type="OrthoDB" id="1688044at2759"/>
<dbReference type="EMBL" id="JAHDYR010000069">
    <property type="protein sequence ID" value="KAG9389542.1"/>
    <property type="molecule type" value="Genomic_DNA"/>
</dbReference>
<dbReference type="PROSITE" id="PS00198">
    <property type="entry name" value="4FE4S_FER_1"/>
    <property type="match status" value="1"/>
</dbReference>
<keyword evidence="1" id="KW-0560">Oxidoreductase</keyword>
<dbReference type="InterPro" id="IPR019752">
    <property type="entry name" value="Pyrv/ketoisovalerate_OxRed_cat"/>
</dbReference>
<dbReference type="SUPFAM" id="SSF52518">
    <property type="entry name" value="Thiamin diphosphate-binding fold (THDP-binding)"/>
    <property type="match status" value="3"/>
</dbReference>
<keyword evidence="3" id="KW-0670">Pyruvate</keyword>
<feature type="domain" description="4Fe-4S ferredoxin-type" evidence="2">
    <location>
        <begin position="805"/>
        <end position="834"/>
    </location>
</feature>
<dbReference type="Pfam" id="PF01558">
    <property type="entry name" value="POR"/>
    <property type="match status" value="1"/>
</dbReference>
<dbReference type="Gene3D" id="3.40.50.970">
    <property type="match status" value="2"/>
</dbReference>
<evidence type="ECO:0000256" key="1">
    <source>
        <dbReference type="ARBA" id="ARBA00023002"/>
    </source>
</evidence>
<evidence type="ECO:0000313" key="4">
    <source>
        <dbReference type="Proteomes" id="UP000717585"/>
    </source>
</evidence>
<dbReference type="PANTHER" id="PTHR32154:SF0">
    <property type="entry name" value="PYRUVATE-FLAVODOXIN OXIDOREDUCTASE-RELATED"/>
    <property type="match status" value="1"/>
</dbReference>
<dbReference type="PROSITE" id="PS51379">
    <property type="entry name" value="4FE4S_FER_2"/>
    <property type="match status" value="2"/>
</dbReference>
<dbReference type="InterPro" id="IPR050722">
    <property type="entry name" value="Pyruvate:ferred/Flavod_OxRd"/>
</dbReference>
<reference evidence="3" key="1">
    <citation type="submission" date="2021-05" db="EMBL/GenBank/DDBJ databases">
        <title>A free-living protist that lacks canonical eukaryotic 1 DNA replication and segregation systems.</title>
        <authorList>
            <person name="Salas-Leiva D.E."/>
            <person name="Tromer E.C."/>
            <person name="Curtis B.A."/>
            <person name="Jerlstrom-Hultqvist J."/>
            <person name="Kolisko M."/>
            <person name="Yi Z."/>
            <person name="Salas-Leiva J.S."/>
            <person name="Gallot-Lavallee L."/>
            <person name="Kops G.J.P.L."/>
            <person name="Archibald J.M."/>
            <person name="Simpson A.G.B."/>
            <person name="Roger A.J."/>
        </authorList>
    </citation>
    <scope>NUCLEOTIDE SEQUENCE</scope>
    <source>
        <strain evidence="3">BICM</strain>
    </source>
</reference>
<dbReference type="AlphaFoldDB" id="A0A8J6E0M6"/>
<protein>
    <submittedName>
        <fullName evidence="3">Pyruvate flavodoxin oxidoreductase</fullName>
    </submittedName>
</protein>
<proteinExistence type="predicted"/>
<dbReference type="InterPro" id="IPR002880">
    <property type="entry name" value="Pyrv_Fd/Flavodoxin_OxRdtase_N"/>
</dbReference>
<dbReference type="Proteomes" id="UP000717585">
    <property type="component" value="Unassembled WGS sequence"/>
</dbReference>
<dbReference type="Pfam" id="PF01855">
    <property type="entry name" value="POR_N"/>
    <property type="match status" value="1"/>
</dbReference>
<dbReference type="PANTHER" id="PTHR32154">
    <property type="entry name" value="PYRUVATE-FLAVODOXIN OXIDOREDUCTASE-RELATED"/>
    <property type="match status" value="1"/>
</dbReference>
<dbReference type="Gene3D" id="3.30.70.20">
    <property type="match status" value="1"/>
</dbReference>
<dbReference type="SUPFAM" id="SSF53323">
    <property type="entry name" value="Pyruvate-ferredoxin oxidoreductase, PFOR, domain III"/>
    <property type="match status" value="1"/>
</dbReference>
<dbReference type="SUPFAM" id="SSF54862">
    <property type="entry name" value="4Fe-4S ferredoxins"/>
    <property type="match status" value="1"/>
</dbReference>
<gene>
    <name evidence="3" type="ORF">J8273_8835</name>
</gene>
<name>A0A8J6E0M6_9EUKA</name>
<dbReference type="SUPFAM" id="SSF52922">
    <property type="entry name" value="TK C-terminal domain-like"/>
    <property type="match status" value="1"/>
</dbReference>
<dbReference type="Gene3D" id="3.40.920.10">
    <property type="entry name" value="Pyruvate-ferredoxin oxidoreductase, PFOR, domain III"/>
    <property type="match status" value="1"/>
</dbReference>
<dbReference type="Gene3D" id="3.40.50.920">
    <property type="match status" value="1"/>
</dbReference>
<dbReference type="InterPro" id="IPR002869">
    <property type="entry name" value="Pyrv_flavodox_OxRed_cen"/>
</dbReference>
<accession>A0A8J6E0M6</accession>
<comment type="caution">
    <text evidence="3">The sequence shown here is derived from an EMBL/GenBank/DDBJ whole genome shotgun (WGS) entry which is preliminary data.</text>
</comment>
<dbReference type="GO" id="GO:0016903">
    <property type="term" value="F:oxidoreductase activity, acting on the aldehyde or oxo group of donors"/>
    <property type="evidence" value="ECO:0007669"/>
    <property type="project" value="InterPro"/>
</dbReference>
<evidence type="ECO:0000313" key="3">
    <source>
        <dbReference type="EMBL" id="KAG9389542.1"/>
    </source>
</evidence>
<feature type="domain" description="4Fe-4S ferredoxin-type" evidence="2">
    <location>
        <begin position="729"/>
        <end position="758"/>
    </location>
</feature>
<sequence length="1263" mass="139611">MKDNASLPSLVTGIEAISHAASAFSEMIIHSRVTPAHHIARSFTRNPRVNCYGNRIDVHELPSELGAAGCIHGAATTGSLVSSITCGDALVLQAPVLHRIVGDGLPVVFNIPSRAITRQESSMFPDHSDVMSVRSTGIPMVSSTSVQSAYDFAILSQVAAVECHLPFLHFFDGTKILNQTQQISMLDEVSLRELMPREILDGFMEQRLSPSRPAMRGTIGNSDTYFHGFERANDWFNRAPERVQNVMERFGRATGRRYDPVEYYGAPITQVQDVLIGMGSCTETLKRVVNHMNKHGDRRVGLFTVSLYRPFPFDYLIYWLKMMRGLEHITVLDRTLETPSQPRNPLYYDILEAMVRAGKADVKILGATHGIGGHTLSPRNGLTLFENMALPKPMDHISVGLANAVGLESLSIVNNDTDPPLRLSDAEGVDIMFFGTGADGTKTVSRALAKMVDRTTDLRVTHQFRESDERMALGQCATLLHIGHTAHDDPYMQRGMANFVGINLPYLTKLQYLDYIKEGATVVINMKPDTDFDKVLPPRFKKIIADRHAKLYAIDIGAINRACGLSPRKQSTAMATACVCLFLGKYDQPHSIWRHLPERTATMHSVGTFMTSLLDILPRDSTGLKNKRIENATVVSMASNAILPRAAGTTLCDVPAHEIFREVEYSPVSWAAASSTDVGPEMVEAGNIEAPLVDDIKAMAYGDRGHIMSEQGQLGGGELRRAYESMAKHVPSWLPQFCTQCYQCSLACPHGALRIIHWREDEDDADFRASKRYQADPKEKSKRPFIGLPAKLLSRPPISDPGFMFRVQVNQQLCTECGVCYQACPTDSLTPIHVDSDPDAKSNKERARSLGYVGSKLKEGSFMADQYSLEDITELRHTVEGSQLFRPLYVSDNSCPGCGIPAYLKLLTQLVGSNVIFVGSDGCITSNLATVNSSALQADVSAADTAPCFTRSTPGNAMEHAMGIVSRLAHVRAELTRQINTLVETQSSSNPYYQAGGVNAYLPTPMLTDISSGLVPALRRWLTLGDNPDHARDIHDFVAHVFQHELIESYYDNNDLFSPDARALGVIKKLLSFLEPVQVVTTGSDRWARANKSSIMHAMNRSDRVRLVIADGQYETSSTDSAVRWPDPIARQYVGTNAYVAQISLSDPLHTIQCMRRAFEYPGPSLLVALAPCKDWKLSGGLSQSLPAMKRAVRCGFWPLYSYDPMAPQPKSIRAATIDRPVFDEFVASQYRFATRQDGYVETMWEGIRDHVNWVNGNARGPL</sequence>
<dbReference type="InterPro" id="IPR017896">
    <property type="entry name" value="4Fe4S_Fe-S-bd"/>
</dbReference>
<organism evidence="3 4">
    <name type="scientific">Carpediemonas membranifera</name>
    <dbReference type="NCBI Taxonomy" id="201153"/>
    <lineage>
        <taxon>Eukaryota</taxon>
        <taxon>Metamonada</taxon>
        <taxon>Carpediemonas-like organisms</taxon>
        <taxon>Carpediemonas</taxon>
    </lineage>
</organism>
<dbReference type="InterPro" id="IPR017900">
    <property type="entry name" value="4Fe4S_Fe_S_CS"/>
</dbReference>
<dbReference type="Pfam" id="PF17147">
    <property type="entry name" value="PFOR_II"/>
    <property type="match status" value="1"/>
</dbReference>
<dbReference type="GO" id="GO:0006979">
    <property type="term" value="P:response to oxidative stress"/>
    <property type="evidence" value="ECO:0007669"/>
    <property type="project" value="TreeGrafter"/>
</dbReference>